<dbReference type="GO" id="GO:0003677">
    <property type="term" value="F:DNA binding"/>
    <property type="evidence" value="ECO:0007669"/>
    <property type="project" value="UniProtKB-KW"/>
</dbReference>
<keyword evidence="5 9" id="KW-0805">Transcription regulation</keyword>
<evidence type="ECO:0000256" key="4">
    <source>
        <dbReference type="ARBA" id="ARBA00023012"/>
    </source>
</evidence>
<evidence type="ECO:0000256" key="1">
    <source>
        <dbReference type="ARBA" id="ARBA00004496"/>
    </source>
</evidence>
<keyword evidence="13" id="KW-1185">Reference proteome</keyword>
<keyword evidence="3 10" id="KW-0597">Phosphoprotein</keyword>
<evidence type="ECO:0000256" key="2">
    <source>
        <dbReference type="ARBA" id="ARBA00022490"/>
    </source>
</evidence>
<dbReference type="EMBL" id="BNAI01000001">
    <property type="protein sequence ID" value="GHF03842.1"/>
    <property type="molecule type" value="Genomic_DNA"/>
</dbReference>
<proteinExistence type="predicted"/>
<dbReference type="GO" id="GO:0005737">
    <property type="term" value="C:cytoplasm"/>
    <property type="evidence" value="ECO:0007669"/>
    <property type="project" value="UniProtKB-SubCell"/>
</dbReference>
<reference evidence="12" key="1">
    <citation type="journal article" date="2014" name="Int. J. Syst. Evol. Microbiol.">
        <title>Complete genome sequence of Corynebacterium casei LMG S-19264T (=DSM 44701T), isolated from a smear-ripened cheese.</title>
        <authorList>
            <consortium name="US DOE Joint Genome Institute (JGI-PGF)"/>
            <person name="Walter F."/>
            <person name="Albersmeier A."/>
            <person name="Kalinowski J."/>
            <person name="Ruckert C."/>
        </authorList>
    </citation>
    <scope>NUCLEOTIDE SEQUENCE</scope>
    <source>
        <strain evidence="12">CGMCC 1.16548</strain>
    </source>
</reference>
<dbReference type="InterPro" id="IPR051271">
    <property type="entry name" value="2C-system_Tx_regulators"/>
</dbReference>
<dbReference type="PANTHER" id="PTHR45526">
    <property type="entry name" value="TRANSCRIPTIONAL REGULATORY PROTEIN DPIA"/>
    <property type="match status" value="1"/>
</dbReference>
<dbReference type="Pfam" id="PF00072">
    <property type="entry name" value="Response_reg"/>
    <property type="match status" value="1"/>
</dbReference>
<organism evidence="12 13">
    <name type="scientific">Pseudolysinimonas yzui</name>
    <dbReference type="NCBI Taxonomy" id="2708254"/>
    <lineage>
        <taxon>Bacteria</taxon>
        <taxon>Bacillati</taxon>
        <taxon>Actinomycetota</taxon>
        <taxon>Actinomycetes</taxon>
        <taxon>Micrococcales</taxon>
        <taxon>Microbacteriaceae</taxon>
        <taxon>Pseudolysinimonas</taxon>
    </lineage>
</organism>
<dbReference type="SMART" id="SM00448">
    <property type="entry name" value="REC"/>
    <property type="match status" value="1"/>
</dbReference>
<dbReference type="Gene3D" id="3.40.50.2300">
    <property type="match status" value="1"/>
</dbReference>
<protein>
    <recommendedName>
        <fullName evidence="9">Transcriptional regulatory protein</fullName>
    </recommendedName>
</protein>
<evidence type="ECO:0000259" key="11">
    <source>
        <dbReference type="PROSITE" id="PS50110"/>
    </source>
</evidence>
<dbReference type="PIRSF" id="PIRSF006171">
    <property type="entry name" value="RR_citrat_malat"/>
    <property type="match status" value="1"/>
</dbReference>
<feature type="modified residue" description="4-aspartylphosphate" evidence="10">
    <location>
        <position position="57"/>
    </location>
</feature>
<keyword evidence="6 9" id="KW-0238">DNA-binding</keyword>
<dbReference type="PANTHER" id="PTHR45526:SF1">
    <property type="entry name" value="TRANSCRIPTIONAL REGULATORY PROTEIN DCUR-RELATED"/>
    <property type="match status" value="1"/>
</dbReference>
<keyword evidence="2 9" id="KW-0963">Cytoplasm</keyword>
<evidence type="ECO:0000313" key="13">
    <source>
        <dbReference type="Proteomes" id="UP000617531"/>
    </source>
</evidence>
<accession>A0A8J3DY60</accession>
<keyword evidence="4 9" id="KW-0902">Two-component regulatory system</keyword>
<evidence type="ECO:0000256" key="8">
    <source>
        <dbReference type="ARBA" id="ARBA00023163"/>
    </source>
</evidence>
<dbReference type="PROSITE" id="PS50110">
    <property type="entry name" value="RESPONSE_REGULATORY"/>
    <property type="match status" value="1"/>
</dbReference>
<dbReference type="Proteomes" id="UP000617531">
    <property type="component" value="Unassembled WGS sequence"/>
</dbReference>
<dbReference type="GO" id="GO:0000156">
    <property type="term" value="F:phosphorelay response regulator activity"/>
    <property type="evidence" value="ECO:0007669"/>
    <property type="project" value="TreeGrafter"/>
</dbReference>
<reference evidence="12" key="2">
    <citation type="submission" date="2020-09" db="EMBL/GenBank/DDBJ databases">
        <authorList>
            <person name="Sun Q."/>
            <person name="Zhou Y."/>
        </authorList>
    </citation>
    <scope>NUCLEOTIDE SEQUENCE</scope>
    <source>
        <strain evidence="12">CGMCC 1.16548</strain>
    </source>
</reference>
<comment type="subcellular location">
    <subcellularLocation>
        <location evidence="1 9">Cytoplasm</location>
    </subcellularLocation>
</comment>
<dbReference type="InterPro" id="IPR011006">
    <property type="entry name" value="CheY-like_superfamily"/>
</dbReference>
<dbReference type="AlphaFoldDB" id="A0A8J3DY60"/>
<evidence type="ECO:0000256" key="9">
    <source>
        <dbReference type="PIRNR" id="PIRNR006171"/>
    </source>
</evidence>
<dbReference type="RefSeq" id="WP_191281363.1">
    <property type="nucleotide sequence ID" value="NZ_BNAI01000001.1"/>
</dbReference>
<gene>
    <name evidence="12" type="ORF">GCM10011600_00150</name>
</gene>
<evidence type="ECO:0000256" key="6">
    <source>
        <dbReference type="ARBA" id="ARBA00023125"/>
    </source>
</evidence>
<dbReference type="InterPro" id="IPR001789">
    <property type="entry name" value="Sig_transdc_resp-reg_receiver"/>
</dbReference>
<name>A0A8J3DY60_9MICO</name>
<evidence type="ECO:0000256" key="10">
    <source>
        <dbReference type="PROSITE-ProRule" id="PRU00169"/>
    </source>
</evidence>
<evidence type="ECO:0000256" key="3">
    <source>
        <dbReference type="ARBA" id="ARBA00022553"/>
    </source>
</evidence>
<comment type="caution">
    <text evidence="12">The sequence shown here is derived from an EMBL/GenBank/DDBJ whole genome shotgun (WGS) entry which is preliminary data.</text>
</comment>
<sequence length="222" mass="23593">MSEPLRVLIVDDDEVVARLHEAFLASLDGFVVCAIAGTGPAAVAAIRQAAPDIVLLDMHLPGFSGLEVLRVARADHARPFEVIAVTAARDVDTVREARRAGVRHYLAKPFSSDDLRRRLADLRDEFVAARGSSLAQSQIDEVMASRGTGALPKGLSAETLEAVRGALGELPGASAGELGDHVGLSRVSARRYLEHLVTGGAATRSLDYSSAGRPTTRYRLTT</sequence>
<keyword evidence="7 9" id="KW-0010">Activator</keyword>
<dbReference type="GO" id="GO:0003700">
    <property type="term" value="F:DNA-binding transcription factor activity"/>
    <property type="evidence" value="ECO:0007669"/>
    <property type="project" value="InterPro"/>
</dbReference>
<evidence type="ECO:0000256" key="7">
    <source>
        <dbReference type="ARBA" id="ARBA00023159"/>
    </source>
</evidence>
<dbReference type="InterPro" id="IPR024187">
    <property type="entry name" value="Sig_transdc_resp-reg_cit/mal"/>
</dbReference>
<evidence type="ECO:0000313" key="12">
    <source>
        <dbReference type="EMBL" id="GHF03842.1"/>
    </source>
</evidence>
<dbReference type="SUPFAM" id="SSF52172">
    <property type="entry name" value="CheY-like"/>
    <property type="match status" value="1"/>
</dbReference>
<evidence type="ECO:0000256" key="5">
    <source>
        <dbReference type="ARBA" id="ARBA00023015"/>
    </source>
</evidence>
<keyword evidence="8 9" id="KW-0804">Transcription</keyword>
<feature type="domain" description="Response regulatory" evidence="11">
    <location>
        <begin position="6"/>
        <end position="123"/>
    </location>
</feature>